<dbReference type="InterPro" id="IPR050173">
    <property type="entry name" value="ABC_transporter_C-like"/>
</dbReference>
<organism evidence="11 12">
    <name type="scientific">Batillaria attramentaria</name>
    <dbReference type="NCBI Taxonomy" id="370345"/>
    <lineage>
        <taxon>Eukaryota</taxon>
        <taxon>Metazoa</taxon>
        <taxon>Spiralia</taxon>
        <taxon>Lophotrochozoa</taxon>
        <taxon>Mollusca</taxon>
        <taxon>Gastropoda</taxon>
        <taxon>Caenogastropoda</taxon>
        <taxon>Sorbeoconcha</taxon>
        <taxon>Cerithioidea</taxon>
        <taxon>Batillariidae</taxon>
        <taxon>Batillaria</taxon>
    </lineage>
</organism>
<dbReference type="Gene3D" id="1.20.1560.10">
    <property type="entry name" value="ABC transporter type 1, transmembrane domain"/>
    <property type="match status" value="1"/>
</dbReference>
<evidence type="ECO:0000313" key="12">
    <source>
        <dbReference type="Proteomes" id="UP001519460"/>
    </source>
</evidence>
<feature type="transmembrane region" description="Helical" evidence="9">
    <location>
        <begin position="419"/>
        <end position="437"/>
    </location>
</feature>
<keyword evidence="12" id="KW-1185">Reference proteome</keyword>
<comment type="subcellular location">
    <subcellularLocation>
        <location evidence="1">Vacuole membrane</location>
        <topology evidence="1">Multi-pass membrane protein</topology>
    </subcellularLocation>
</comment>
<evidence type="ECO:0000256" key="6">
    <source>
        <dbReference type="ARBA" id="ARBA00022840"/>
    </source>
</evidence>
<evidence type="ECO:0000256" key="4">
    <source>
        <dbReference type="ARBA" id="ARBA00022692"/>
    </source>
</evidence>
<dbReference type="SUPFAM" id="SSF90123">
    <property type="entry name" value="ABC transporter transmembrane region"/>
    <property type="match status" value="1"/>
</dbReference>
<evidence type="ECO:0000313" key="11">
    <source>
        <dbReference type="EMBL" id="KAK7471475.1"/>
    </source>
</evidence>
<dbReference type="GO" id="GO:0005774">
    <property type="term" value="C:vacuolar membrane"/>
    <property type="evidence" value="ECO:0007669"/>
    <property type="project" value="UniProtKB-SubCell"/>
</dbReference>
<name>A0ABD0JDB5_9CAEN</name>
<keyword evidence="2" id="KW-0813">Transport</keyword>
<dbReference type="Pfam" id="PF00664">
    <property type="entry name" value="ABC_membrane"/>
    <property type="match status" value="1"/>
</dbReference>
<protein>
    <recommendedName>
        <fullName evidence="10">ABC transmembrane type-1 domain-containing protein</fullName>
    </recommendedName>
</protein>
<feature type="domain" description="ABC transmembrane type-1" evidence="10">
    <location>
        <begin position="304"/>
        <end position="587"/>
    </location>
</feature>
<keyword evidence="5" id="KW-0547">Nucleotide-binding</keyword>
<evidence type="ECO:0000256" key="3">
    <source>
        <dbReference type="ARBA" id="ARBA00022554"/>
    </source>
</evidence>
<dbReference type="FunFam" id="1.20.1560.10:FF:000020">
    <property type="entry name" value="ABC metal ion transporter"/>
    <property type="match status" value="1"/>
</dbReference>
<feature type="transmembrane region" description="Helical" evidence="9">
    <location>
        <begin position="124"/>
        <end position="149"/>
    </location>
</feature>
<dbReference type="GO" id="GO:0022857">
    <property type="term" value="F:transmembrane transporter activity"/>
    <property type="evidence" value="ECO:0007669"/>
    <property type="project" value="UniProtKB-ARBA"/>
</dbReference>
<dbReference type="Proteomes" id="UP001519460">
    <property type="component" value="Unassembled WGS sequence"/>
</dbReference>
<evidence type="ECO:0000256" key="9">
    <source>
        <dbReference type="SAM" id="Phobius"/>
    </source>
</evidence>
<evidence type="ECO:0000256" key="7">
    <source>
        <dbReference type="ARBA" id="ARBA00022989"/>
    </source>
</evidence>
<evidence type="ECO:0000256" key="8">
    <source>
        <dbReference type="ARBA" id="ARBA00023136"/>
    </source>
</evidence>
<keyword evidence="3" id="KW-0926">Vacuole</keyword>
<keyword evidence="7 9" id="KW-1133">Transmembrane helix</keyword>
<dbReference type="InterPro" id="IPR036640">
    <property type="entry name" value="ABC1_TM_sf"/>
</dbReference>
<dbReference type="PROSITE" id="PS50929">
    <property type="entry name" value="ABC_TM1F"/>
    <property type="match status" value="1"/>
</dbReference>
<feature type="transmembrane region" description="Helical" evidence="9">
    <location>
        <begin position="530"/>
        <end position="549"/>
    </location>
</feature>
<dbReference type="EMBL" id="JACVVK020000491">
    <property type="protein sequence ID" value="KAK7471475.1"/>
    <property type="molecule type" value="Genomic_DNA"/>
</dbReference>
<evidence type="ECO:0000256" key="1">
    <source>
        <dbReference type="ARBA" id="ARBA00004128"/>
    </source>
</evidence>
<feature type="transmembrane region" description="Helical" evidence="9">
    <location>
        <begin position="91"/>
        <end position="112"/>
    </location>
</feature>
<dbReference type="AlphaFoldDB" id="A0ABD0JDB5"/>
<dbReference type="InterPro" id="IPR011527">
    <property type="entry name" value="ABC1_TM_dom"/>
</dbReference>
<feature type="transmembrane region" description="Helical" evidence="9">
    <location>
        <begin position="189"/>
        <end position="211"/>
    </location>
</feature>
<feature type="transmembrane region" description="Helical" evidence="9">
    <location>
        <begin position="299"/>
        <end position="320"/>
    </location>
</feature>
<sequence length="600" mass="68399">MSTGPKYYAFSTWSSVFAGVAERPNTFTSPPGDVMRQTAWLRQTILKSSAAVNSGCAHVIESYTGLDVTHTSLNNKSLLIDNTWPQFTECFLHTALTWVPCGFLWVMVPYYVISVKDNSSGVPFNFTFLICFKLACCLLLAVTTVVQLVDKAVHNEKWSTAAVLLVTFMTNFERKHGAQGLGMHKHEELYFTATVMSLVLQVTSLCLTFFVNRLPCHSEPNAKVPCPETTCSFPSFLNFWWMTKMVVIGYKRDLTESDLWQLNRSEQSDTLVPVFERAWREESKGPKTTNLLLVLAKMFWWDLLVCFIFKVISDVIFFLSPVFLNLLMQFLSEEKAGRDWQGYVLCLGLFLSCSVKAVFFGHSLFRATRVGIRIKSVLIAAIYKKVLTMNNVTRNRVTAGEIVNMMSVDAQQIMEQMDLVFFGITTPIQVIVAALLLYQVIGWAVLVGVAVLVLQVPINGLIARKEKEYREANLTCKDKRVKLFNEILNAIKVLKLYAWEPSFREKIRHIRKKELSYLFKKVHVNSIMGLIWDMAPYLVTLATFATFILSDREHQLTATDAFVSLAFFNILRAPLNRFATIIVFTIQVYVFHWRAHSCTH</sequence>
<gene>
    <name evidence="11" type="ORF">BaRGS_00035869</name>
</gene>
<keyword evidence="4 9" id="KW-0812">Transmembrane</keyword>
<evidence type="ECO:0000259" key="10">
    <source>
        <dbReference type="PROSITE" id="PS50929"/>
    </source>
</evidence>
<feature type="transmembrane region" description="Helical" evidence="9">
    <location>
        <begin position="578"/>
        <end position="595"/>
    </location>
</feature>
<dbReference type="CDD" id="cd18595">
    <property type="entry name" value="ABC_6TM_MRP1_2_3_6_D1_like"/>
    <property type="match status" value="1"/>
</dbReference>
<evidence type="ECO:0000256" key="5">
    <source>
        <dbReference type="ARBA" id="ARBA00022741"/>
    </source>
</evidence>
<dbReference type="GO" id="GO:0005524">
    <property type="term" value="F:ATP binding"/>
    <property type="evidence" value="ECO:0007669"/>
    <property type="project" value="UniProtKB-KW"/>
</dbReference>
<evidence type="ECO:0000256" key="2">
    <source>
        <dbReference type="ARBA" id="ARBA00022448"/>
    </source>
</evidence>
<keyword evidence="8 9" id="KW-0472">Membrane</keyword>
<dbReference type="PANTHER" id="PTHR24223">
    <property type="entry name" value="ATP-BINDING CASSETTE SUB-FAMILY C"/>
    <property type="match status" value="1"/>
</dbReference>
<feature type="transmembrane region" description="Helical" evidence="9">
    <location>
        <begin position="340"/>
        <end position="365"/>
    </location>
</feature>
<keyword evidence="6" id="KW-0067">ATP-binding</keyword>
<feature type="transmembrane region" description="Helical" evidence="9">
    <location>
        <begin position="443"/>
        <end position="462"/>
    </location>
</feature>
<dbReference type="GO" id="GO:0000323">
    <property type="term" value="C:lytic vacuole"/>
    <property type="evidence" value="ECO:0007669"/>
    <property type="project" value="UniProtKB-ARBA"/>
</dbReference>
<reference evidence="11 12" key="1">
    <citation type="journal article" date="2023" name="Sci. Data">
        <title>Genome assembly of the Korean intertidal mud-creeper Batillaria attramentaria.</title>
        <authorList>
            <person name="Patra A.K."/>
            <person name="Ho P.T."/>
            <person name="Jun S."/>
            <person name="Lee S.J."/>
            <person name="Kim Y."/>
            <person name="Won Y.J."/>
        </authorList>
    </citation>
    <scope>NUCLEOTIDE SEQUENCE [LARGE SCALE GENOMIC DNA]</scope>
    <source>
        <strain evidence="11">Wonlab-2016</strain>
    </source>
</reference>
<proteinExistence type="predicted"/>
<comment type="caution">
    <text evidence="11">The sequence shown here is derived from an EMBL/GenBank/DDBJ whole genome shotgun (WGS) entry which is preliminary data.</text>
</comment>
<accession>A0ABD0JDB5</accession>